<feature type="binding site" evidence="4">
    <location>
        <position position="23"/>
    </location>
    <ligand>
        <name>NAD(+)</name>
        <dbReference type="ChEBI" id="CHEBI:57540"/>
    </ligand>
</feature>
<comment type="function">
    <text evidence="4">NAD-dependent protein deacetylase which modulates the activities of several enzymes which are inactive in their acetylated form.</text>
</comment>
<feature type="binding site" evidence="4">
    <location>
        <position position="105"/>
    </location>
    <ligand>
        <name>nicotinamide</name>
        <dbReference type="ChEBI" id="CHEBI:17154"/>
    </ligand>
</feature>
<feature type="binding site" evidence="4">
    <location>
        <position position="215"/>
    </location>
    <ligand>
        <name>NAD(+)</name>
        <dbReference type="ChEBI" id="CHEBI:57540"/>
    </ligand>
</feature>
<dbReference type="InterPro" id="IPR026591">
    <property type="entry name" value="Sirtuin_cat_small_dom_sf"/>
</dbReference>
<dbReference type="PROSITE" id="PS50305">
    <property type="entry name" value="SIRTUIN"/>
    <property type="match status" value="1"/>
</dbReference>
<feature type="binding site" evidence="4">
    <location>
        <position position="106"/>
    </location>
    <ligand>
        <name>NAD(+)</name>
        <dbReference type="ChEBI" id="CHEBI:57540"/>
    </ligand>
</feature>
<evidence type="ECO:0000256" key="3">
    <source>
        <dbReference type="ARBA" id="ARBA00023027"/>
    </source>
</evidence>
<comment type="cofactor">
    <cofactor evidence="4">
        <name>Zn(2+)</name>
        <dbReference type="ChEBI" id="CHEBI:29105"/>
    </cofactor>
    <text evidence="4">Binds 1 zinc ion per subunit.</text>
</comment>
<keyword evidence="8" id="KW-1185">Reference proteome</keyword>
<dbReference type="PANTHER" id="PTHR11085:SF4">
    <property type="entry name" value="NAD-DEPENDENT PROTEIN DEACYLASE"/>
    <property type="match status" value="1"/>
</dbReference>
<feature type="binding site" evidence="4">
    <location>
        <position position="27"/>
    </location>
    <ligand>
        <name>NAD(+)</name>
        <dbReference type="ChEBI" id="CHEBI:57540"/>
    </ligand>
</feature>
<gene>
    <name evidence="4" type="primary">cobB</name>
    <name evidence="7" type="ORF">KHM83_07285</name>
</gene>
<sequence length="245" mass="27248">MDKIKQLAAWIEESHSTVFFGGAGTSTESNVPDFRSEDGLYKIDFQGIRPEEVLSRDFYFDHTDLFYKFLKTYLLKSDIQPHKGHHALVSLEREGMLDAIITQNIDGLHQMAGSKNVFELHGTLAKYHCINCRTPYTATILSEQSSLVPTCPKCGGNLKPDVVLYQEGLDDHVVSGAIKAIAGADLLIVCGTSLVVYPAAGFLQYYRGKRLVLINRDETPYDGRADLVIRAPFGEVFGSLVRRTT</sequence>
<evidence type="ECO:0000256" key="4">
    <source>
        <dbReference type="HAMAP-Rule" id="MF_01968"/>
    </source>
</evidence>
<dbReference type="InterPro" id="IPR029035">
    <property type="entry name" value="DHS-like_NAD/FAD-binding_dom"/>
</dbReference>
<dbReference type="InterPro" id="IPR003000">
    <property type="entry name" value="Sirtuin"/>
</dbReference>
<feature type="binding site" evidence="4">
    <location>
        <position position="34"/>
    </location>
    <ligand>
        <name>NAD(+)</name>
        <dbReference type="ChEBI" id="CHEBI:57540"/>
    </ligand>
</feature>
<keyword evidence="4 5" id="KW-0479">Metal-binding</keyword>
<dbReference type="InterPro" id="IPR028628">
    <property type="entry name" value="Sirtuin_class_U"/>
</dbReference>
<dbReference type="Gene3D" id="3.30.1600.10">
    <property type="entry name" value="SIR2/SIRT2 'Small Domain"/>
    <property type="match status" value="1"/>
</dbReference>
<feature type="domain" description="Deacetylase sirtuin-type" evidence="6">
    <location>
        <begin position="1"/>
        <end position="245"/>
    </location>
</feature>
<keyword evidence="2 4" id="KW-0808">Transferase</keyword>
<proteinExistence type="inferred from homology"/>
<comment type="caution">
    <text evidence="7">The sequence shown here is derived from an EMBL/GenBank/DDBJ whole genome shotgun (WGS) entry which is preliminary data.</text>
</comment>
<feature type="binding site" evidence="4 5">
    <location>
        <position position="129"/>
    </location>
    <ligand>
        <name>Zn(2+)</name>
        <dbReference type="ChEBI" id="CHEBI:29105"/>
    </ligand>
</feature>
<feature type="binding site" evidence="4">
    <location>
        <position position="34"/>
    </location>
    <ligand>
        <name>nicotinamide</name>
        <dbReference type="ChEBI" id="CHEBI:17154"/>
    </ligand>
</feature>
<protein>
    <recommendedName>
        <fullName evidence="4">NAD-dependent protein deacetylase</fullName>
        <ecNumber evidence="4">2.3.1.286</ecNumber>
    </recommendedName>
    <alternativeName>
        <fullName evidence="4">Regulatory protein SIR2 homolog</fullName>
    </alternativeName>
</protein>
<keyword evidence="3 4" id="KW-0520">NAD</keyword>
<dbReference type="EC" id="2.3.1.286" evidence="4"/>
<feature type="binding site" evidence="4 5">
    <location>
        <position position="151"/>
    </location>
    <ligand>
        <name>Zn(2+)</name>
        <dbReference type="ChEBI" id="CHEBI:29105"/>
    </ligand>
</feature>
<dbReference type="PANTHER" id="PTHR11085">
    <property type="entry name" value="NAD-DEPENDENT PROTEIN DEACYLASE SIRTUIN-5, MITOCHONDRIAL-RELATED"/>
    <property type="match status" value="1"/>
</dbReference>
<feature type="binding site" evidence="4">
    <location>
        <position position="121"/>
    </location>
    <ligand>
        <name>NAD(+)</name>
        <dbReference type="ChEBI" id="CHEBI:57540"/>
    </ligand>
</feature>
<keyword evidence="1 4" id="KW-0963">Cytoplasm</keyword>
<feature type="active site" description="Proton acceptor" evidence="4 5">
    <location>
        <position position="121"/>
    </location>
</feature>
<evidence type="ECO:0000256" key="2">
    <source>
        <dbReference type="ARBA" id="ARBA00022679"/>
    </source>
</evidence>
<comment type="subcellular location">
    <subcellularLocation>
        <location evidence="4">Cytoplasm</location>
    </subcellularLocation>
</comment>
<evidence type="ECO:0000256" key="1">
    <source>
        <dbReference type="ARBA" id="ARBA00022490"/>
    </source>
</evidence>
<accession>A0ABS5PNL4</accession>
<comment type="caution">
    <text evidence="4">Lacks conserved residue(s) required for the propagation of feature annotation.</text>
</comment>
<feature type="binding site" evidence="4">
    <location>
        <position position="106"/>
    </location>
    <ligand>
        <name>nicotinamide</name>
        <dbReference type="ChEBI" id="CHEBI:17154"/>
    </ligand>
</feature>
<dbReference type="InterPro" id="IPR026590">
    <property type="entry name" value="Ssirtuin_cat_dom"/>
</dbReference>
<dbReference type="RefSeq" id="WP_213236335.1">
    <property type="nucleotide sequence ID" value="NZ_JAHBCL010000010.1"/>
</dbReference>
<organism evidence="7 8">
    <name type="scientific">Fusibacter paucivorans</name>
    <dbReference type="NCBI Taxonomy" id="76009"/>
    <lineage>
        <taxon>Bacteria</taxon>
        <taxon>Bacillati</taxon>
        <taxon>Bacillota</taxon>
        <taxon>Clostridia</taxon>
        <taxon>Eubacteriales</taxon>
        <taxon>Eubacteriales Family XII. Incertae Sedis</taxon>
        <taxon>Fusibacter</taxon>
    </lineage>
</organism>
<feature type="binding site" evidence="4">
    <location>
        <position position="35"/>
    </location>
    <ligand>
        <name>NAD(+)</name>
        <dbReference type="ChEBI" id="CHEBI:57540"/>
    </ligand>
</feature>
<feature type="binding site" evidence="4 5">
    <location>
        <position position="132"/>
    </location>
    <ligand>
        <name>Zn(2+)</name>
        <dbReference type="ChEBI" id="CHEBI:29105"/>
    </ligand>
</feature>
<keyword evidence="4 5" id="KW-0862">Zinc</keyword>
<dbReference type="NCBIfam" id="NF001752">
    <property type="entry name" value="PRK00481.1-1"/>
    <property type="match status" value="1"/>
</dbReference>
<evidence type="ECO:0000259" key="6">
    <source>
        <dbReference type="PROSITE" id="PS50305"/>
    </source>
</evidence>
<dbReference type="Proteomes" id="UP000746471">
    <property type="component" value="Unassembled WGS sequence"/>
</dbReference>
<dbReference type="EMBL" id="JAHBCL010000010">
    <property type="protein sequence ID" value="MBS7526477.1"/>
    <property type="molecule type" value="Genomic_DNA"/>
</dbReference>
<comment type="similarity">
    <text evidence="4">Belongs to the sirtuin family. Class U subfamily.</text>
</comment>
<feature type="binding site" evidence="4">
    <location>
        <position position="192"/>
    </location>
    <ligand>
        <name>NAD(+)</name>
        <dbReference type="ChEBI" id="CHEBI:57540"/>
    </ligand>
</feature>
<dbReference type="Gene3D" id="3.40.50.1220">
    <property type="entry name" value="TPP-binding domain"/>
    <property type="match status" value="1"/>
</dbReference>
<evidence type="ECO:0000313" key="8">
    <source>
        <dbReference type="Proteomes" id="UP000746471"/>
    </source>
</evidence>
<evidence type="ECO:0000313" key="7">
    <source>
        <dbReference type="EMBL" id="MBS7526477.1"/>
    </source>
</evidence>
<reference evidence="7 8" key="1">
    <citation type="submission" date="2021-05" db="EMBL/GenBank/DDBJ databases">
        <title>Fusibacter ferrireducens sp. nov., an anaerobic, sulfur- and Fe-reducing bacterium isolated from the mangrove sediment.</title>
        <authorList>
            <person name="Qiu D."/>
        </authorList>
    </citation>
    <scope>NUCLEOTIDE SEQUENCE [LARGE SCALE GENOMIC DNA]</scope>
    <source>
        <strain evidence="7 8">DSM 12116</strain>
    </source>
</reference>
<feature type="binding site" evidence="4 5">
    <location>
        <position position="154"/>
    </location>
    <ligand>
        <name>Zn(2+)</name>
        <dbReference type="ChEBI" id="CHEBI:29105"/>
    </ligand>
</feature>
<comment type="catalytic activity">
    <reaction evidence="4">
        <text>N(6)-acetyl-L-lysyl-[protein] + NAD(+) + H2O = 2''-O-acetyl-ADP-D-ribose + nicotinamide + L-lysyl-[protein]</text>
        <dbReference type="Rhea" id="RHEA:43636"/>
        <dbReference type="Rhea" id="RHEA-COMP:9752"/>
        <dbReference type="Rhea" id="RHEA-COMP:10731"/>
        <dbReference type="ChEBI" id="CHEBI:15377"/>
        <dbReference type="ChEBI" id="CHEBI:17154"/>
        <dbReference type="ChEBI" id="CHEBI:29969"/>
        <dbReference type="ChEBI" id="CHEBI:57540"/>
        <dbReference type="ChEBI" id="CHEBI:61930"/>
        <dbReference type="ChEBI" id="CHEBI:83767"/>
        <dbReference type="EC" id="2.3.1.286"/>
    </reaction>
</comment>
<feature type="binding site" evidence="4">
    <location>
        <position position="193"/>
    </location>
    <ligand>
        <name>NAD(+)</name>
        <dbReference type="ChEBI" id="CHEBI:57540"/>
    </ligand>
</feature>
<feature type="binding site" evidence="4">
    <location>
        <position position="105"/>
    </location>
    <ligand>
        <name>NAD(+)</name>
        <dbReference type="ChEBI" id="CHEBI:57540"/>
    </ligand>
</feature>
<dbReference type="HAMAP" id="MF_01968">
    <property type="entry name" value="Sirtuin_ClassU"/>
    <property type="match status" value="1"/>
</dbReference>
<evidence type="ECO:0000256" key="5">
    <source>
        <dbReference type="PROSITE-ProRule" id="PRU00236"/>
    </source>
</evidence>
<name>A0ABS5PNL4_9FIRM</name>
<feature type="binding site" evidence="4">
    <location>
        <position position="103"/>
    </location>
    <ligand>
        <name>NAD(+)</name>
        <dbReference type="ChEBI" id="CHEBI:57540"/>
    </ligand>
</feature>
<dbReference type="SUPFAM" id="SSF52467">
    <property type="entry name" value="DHS-like NAD/FAD-binding domain"/>
    <property type="match status" value="1"/>
</dbReference>
<dbReference type="Pfam" id="PF02146">
    <property type="entry name" value="SIR2"/>
    <property type="match status" value="1"/>
</dbReference>
<dbReference type="InterPro" id="IPR050134">
    <property type="entry name" value="NAD-dep_sirtuin_deacylases"/>
</dbReference>